<keyword evidence="1" id="KW-1133">Transmembrane helix</keyword>
<sequence length="95" mass="10342">MGNPWLIATATPATSSITGRHMVCSSSYYSCATSIITGSVGGSLMAAFRLVITRFFKGRFLWFFSRGFLLLAAWDAGCTPAGYAPHHFRLISFLP</sequence>
<keyword evidence="3" id="KW-1185">Reference proteome</keyword>
<name>A0A9Q0X2K4_9ROSI</name>
<gene>
    <name evidence="2" type="ORF">OIU74_001674</name>
</gene>
<proteinExistence type="predicted"/>
<feature type="transmembrane region" description="Helical" evidence="1">
    <location>
        <begin position="27"/>
        <end position="48"/>
    </location>
</feature>
<dbReference type="EMBL" id="JAPFFM010000001">
    <property type="protein sequence ID" value="KAJ6777742.1"/>
    <property type="molecule type" value="Genomic_DNA"/>
</dbReference>
<evidence type="ECO:0000313" key="2">
    <source>
        <dbReference type="EMBL" id="KAJ6777742.1"/>
    </source>
</evidence>
<accession>A0A9Q0X2K4</accession>
<reference evidence="2" key="2">
    <citation type="journal article" date="2023" name="Int. J. Mol. Sci.">
        <title>De Novo Assembly and Annotation of 11 Diverse Shrub Willow (Salix) Genomes Reveals Novel Gene Organization in Sex-Linked Regions.</title>
        <authorList>
            <person name="Hyden B."/>
            <person name="Feng K."/>
            <person name="Yates T.B."/>
            <person name="Jawdy S."/>
            <person name="Cereghino C."/>
            <person name="Smart L.B."/>
            <person name="Muchero W."/>
        </authorList>
    </citation>
    <scope>NUCLEOTIDE SEQUENCE</scope>
    <source>
        <tissue evidence="2">Shoot tip</tissue>
    </source>
</reference>
<keyword evidence="1" id="KW-0812">Transmembrane</keyword>
<evidence type="ECO:0000313" key="3">
    <source>
        <dbReference type="Proteomes" id="UP001151752"/>
    </source>
</evidence>
<protein>
    <submittedName>
        <fullName evidence="2">Uncharacterized protein</fullName>
    </submittedName>
</protein>
<dbReference type="Proteomes" id="UP001151752">
    <property type="component" value="Chromosome 16"/>
</dbReference>
<reference evidence="2" key="1">
    <citation type="submission" date="2022-11" db="EMBL/GenBank/DDBJ databases">
        <authorList>
            <person name="Hyden B.L."/>
            <person name="Feng K."/>
            <person name="Yates T."/>
            <person name="Jawdy S."/>
            <person name="Smart L.B."/>
            <person name="Muchero W."/>
        </authorList>
    </citation>
    <scope>NUCLEOTIDE SEQUENCE</scope>
    <source>
        <tissue evidence="2">Shoot tip</tissue>
    </source>
</reference>
<dbReference type="AlphaFoldDB" id="A0A9Q0X2K4"/>
<comment type="caution">
    <text evidence="2">The sequence shown here is derived from an EMBL/GenBank/DDBJ whole genome shotgun (WGS) entry which is preliminary data.</text>
</comment>
<organism evidence="2 3">
    <name type="scientific">Salix koriyanagi</name>
    <dbReference type="NCBI Taxonomy" id="2511006"/>
    <lineage>
        <taxon>Eukaryota</taxon>
        <taxon>Viridiplantae</taxon>
        <taxon>Streptophyta</taxon>
        <taxon>Embryophyta</taxon>
        <taxon>Tracheophyta</taxon>
        <taxon>Spermatophyta</taxon>
        <taxon>Magnoliopsida</taxon>
        <taxon>eudicotyledons</taxon>
        <taxon>Gunneridae</taxon>
        <taxon>Pentapetalae</taxon>
        <taxon>rosids</taxon>
        <taxon>fabids</taxon>
        <taxon>Malpighiales</taxon>
        <taxon>Salicaceae</taxon>
        <taxon>Saliceae</taxon>
        <taxon>Salix</taxon>
    </lineage>
</organism>
<evidence type="ECO:0000256" key="1">
    <source>
        <dbReference type="SAM" id="Phobius"/>
    </source>
</evidence>
<keyword evidence="1" id="KW-0472">Membrane</keyword>
<feature type="transmembrane region" description="Helical" evidence="1">
    <location>
        <begin position="60"/>
        <end position="83"/>
    </location>
</feature>